<dbReference type="PANTHER" id="PTHR10057">
    <property type="entry name" value="PERIPHERAL-TYPE BENZODIAZEPINE RECEPTOR"/>
    <property type="match status" value="1"/>
</dbReference>
<organism evidence="6 7">
    <name type="scientific">Mycolicibacterium aurum</name>
    <name type="common">Mycobacterium aurum</name>
    <dbReference type="NCBI Taxonomy" id="1791"/>
    <lineage>
        <taxon>Bacteria</taxon>
        <taxon>Bacillati</taxon>
        <taxon>Actinomycetota</taxon>
        <taxon>Actinomycetes</taxon>
        <taxon>Mycobacteriales</taxon>
        <taxon>Mycobacteriaceae</taxon>
        <taxon>Mycolicibacterium</taxon>
    </lineage>
</organism>
<dbReference type="GO" id="GO:0016020">
    <property type="term" value="C:membrane"/>
    <property type="evidence" value="ECO:0007669"/>
    <property type="project" value="UniProtKB-SubCell"/>
</dbReference>
<evidence type="ECO:0000256" key="4">
    <source>
        <dbReference type="ARBA" id="ARBA00022989"/>
    </source>
</evidence>
<keyword evidence="5" id="KW-0472">Membrane</keyword>
<dbReference type="STRING" id="1791.GCA_001049355_03815"/>
<dbReference type="PANTHER" id="PTHR10057:SF0">
    <property type="entry name" value="TRANSLOCATOR PROTEIN"/>
    <property type="match status" value="1"/>
</dbReference>
<evidence type="ECO:0000313" key="7">
    <source>
        <dbReference type="Proteomes" id="UP000279306"/>
    </source>
</evidence>
<comment type="similarity">
    <text evidence="2">Belongs to the TspO/BZRP family.</text>
</comment>
<evidence type="ECO:0000256" key="1">
    <source>
        <dbReference type="ARBA" id="ARBA00004141"/>
    </source>
</evidence>
<keyword evidence="7" id="KW-1185">Reference proteome</keyword>
<reference evidence="6 7" key="1">
    <citation type="submission" date="2018-12" db="EMBL/GenBank/DDBJ databases">
        <authorList>
            <consortium name="Pathogen Informatics"/>
        </authorList>
    </citation>
    <scope>NUCLEOTIDE SEQUENCE [LARGE SCALE GENOMIC DNA]</scope>
    <source>
        <strain evidence="6 7">NCTC10437</strain>
    </source>
</reference>
<dbReference type="KEGG" id="mauu:NCTC10437_03252"/>
<dbReference type="Gene3D" id="1.20.1260.100">
    <property type="entry name" value="TspO/MBR protein"/>
    <property type="match status" value="1"/>
</dbReference>
<sequence length="160" mass="17131">MRPSTLAKTAGGSFTAAALGALATRTSVESTWYRRLKKPGFQPPSLAFPIAWNILYSDISAVSASTLDTLNDRGDTERARAYTRALAVNLVLNAGWSWVFFNRRKLGPAAVLSGVLTVSSADLARRAASVNAPAGAALAAYPLWCAFATVLSTRIWQLNR</sequence>
<keyword evidence="3" id="KW-0812">Transmembrane</keyword>
<evidence type="ECO:0000256" key="2">
    <source>
        <dbReference type="ARBA" id="ARBA00007524"/>
    </source>
</evidence>
<dbReference type="FunFam" id="1.20.1260.100:FF:000001">
    <property type="entry name" value="translocator protein 2"/>
    <property type="match status" value="1"/>
</dbReference>
<dbReference type="PIRSF" id="PIRSF005859">
    <property type="entry name" value="PBR"/>
    <property type="match status" value="1"/>
</dbReference>
<evidence type="ECO:0000313" key="6">
    <source>
        <dbReference type="EMBL" id="VEG55915.1"/>
    </source>
</evidence>
<gene>
    <name evidence="6" type="ORF">NCTC10437_03252</name>
</gene>
<name>A0A3S4RUT2_MYCAU</name>
<dbReference type="Proteomes" id="UP000279306">
    <property type="component" value="Chromosome"/>
</dbReference>
<proteinExistence type="inferred from homology"/>
<dbReference type="InterPro" id="IPR038330">
    <property type="entry name" value="TspO/MBR-related_sf"/>
</dbReference>
<dbReference type="OrthoDB" id="9795496at2"/>
<dbReference type="RefSeq" id="WP_048633686.1">
    <property type="nucleotide sequence ID" value="NZ_CVQQ01000013.1"/>
</dbReference>
<dbReference type="CDD" id="cd15904">
    <property type="entry name" value="TSPO_MBR"/>
    <property type="match status" value="1"/>
</dbReference>
<accession>A0A3S4RUT2</accession>
<protein>
    <submittedName>
        <fullName evidence="6">Tryptophan-rich sensory protein</fullName>
    </submittedName>
</protein>
<comment type="subcellular location">
    <subcellularLocation>
        <location evidence="1">Membrane</location>
        <topology evidence="1">Multi-pass membrane protein</topology>
    </subcellularLocation>
</comment>
<dbReference type="Pfam" id="PF03073">
    <property type="entry name" value="TspO_MBR"/>
    <property type="match status" value="1"/>
</dbReference>
<dbReference type="InterPro" id="IPR004307">
    <property type="entry name" value="TspO_MBR"/>
</dbReference>
<keyword evidence="4" id="KW-1133">Transmembrane helix</keyword>
<dbReference type="EMBL" id="LR134356">
    <property type="protein sequence ID" value="VEG55915.1"/>
    <property type="molecule type" value="Genomic_DNA"/>
</dbReference>
<dbReference type="AlphaFoldDB" id="A0A3S4RUT2"/>
<dbReference type="GO" id="GO:0033013">
    <property type="term" value="P:tetrapyrrole metabolic process"/>
    <property type="evidence" value="ECO:0007669"/>
    <property type="project" value="UniProtKB-ARBA"/>
</dbReference>
<evidence type="ECO:0000256" key="5">
    <source>
        <dbReference type="ARBA" id="ARBA00023136"/>
    </source>
</evidence>
<evidence type="ECO:0000256" key="3">
    <source>
        <dbReference type="ARBA" id="ARBA00022692"/>
    </source>
</evidence>